<dbReference type="KEGG" id="mliy:RYJ27_07445"/>
<protein>
    <submittedName>
        <fullName evidence="3">DNA polymerase III subunit gamma/tau</fullName>
    </submittedName>
</protein>
<sequence length="182" mass="18672">MITGREDDALSWDGDDDPTLVTSPREDAVRSASPAAPEDELPAGWRAVGTGSDGAASADGAGDRGPAEESPVDAAAPAEAEEPAGLGNASLVALGVLGGVYLLFAVGWLVGGLRLQGQYRVLVTDAMYQGALWLAAAAPLIWFGTVLFATRGGRAWARWAWLTAGAVLLVPWPFIMIGAVGA</sequence>
<dbReference type="Proteomes" id="UP001329313">
    <property type="component" value="Chromosome"/>
</dbReference>
<feature type="compositionally biased region" description="Low complexity" evidence="1">
    <location>
        <begin position="68"/>
        <end position="80"/>
    </location>
</feature>
<keyword evidence="2" id="KW-1133">Transmembrane helix</keyword>
<dbReference type="EMBL" id="CP137080">
    <property type="protein sequence ID" value="WOQ68565.1"/>
    <property type="molecule type" value="Genomic_DNA"/>
</dbReference>
<name>A0AAU0MEG5_9MICO</name>
<feature type="transmembrane region" description="Helical" evidence="2">
    <location>
        <begin position="130"/>
        <end position="149"/>
    </location>
</feature>
<feature type="transmembrane region" description="Helical" evidence="2">
    <location>
        <begin position="161"/>
        <end position="181"/>
    </location>
</feature>
<keyword evidence="2" id="KW-0812">Transmembrane</keyword>
<evidence type="ECO:0000313" key="3">
    <source>
        <dbReference type="EMBL" id="WOQ68565.1"/>
    </source>
</evidence>
<reference evidence="3 4" key="1">
    <citation type="submission" date="2023-10" db="EMBL/GenBank/DDBJ databases">
        <title>Y20.</title>
        <authorList>
            <person name="Zhang G."/>
            <person name="Ding Y."/>
        </authorList>
    </citation>
    <scope>NUCLEOTIDE SEQUENCE [LARGE SCALE GENOMIC DNA]</scope>
    <source>
        <strain evidence="3 4">Y20</strain>
    </source>
</reference>
<evidence type="ECO:0000313" key="4">
    <source>
        <dbReference type="Proteomes" id="UP001329313"/>
    </source>
</evidence>
<dbReference type="RefSeq" id="WP_330169706.1">
    <property type="nucleotide sequence ID" value="NZ_CP137080.1"/>
</dbReference>
<keyword evidence="2" id="KW-0472">Membrane</keyword>
<feature type="region of interest" description="Disordered" evidence="1">
    <location>
        <begin position="1"/>
        <end position="80"/>
    </location>
</feature>
<accession>A0AAU0MEG5</accession>
<dbReference type="AlphaFoldDB" id="A0AAU0MEG5"/>
<evidence type="ECO:0000256" key="2">
    <source>
        <dbReference type="SAM" id="Phobius"/>
    </source>
</evidence>
<proteinExistence type="predicted"/>
<feature type="compositionally biased region" description="Low complexity" evidence="1">
    <location>
        <begin position="47"/>
        <end position="60"/>
    </location>
</feature>
<organism evidence="3 4">
    <name type="scientific">Microbacterium limosum</name>
    <dbReference type="NCBI Taxonomy" id="3079935"/>
    <lineage>
        <taxon>Bacteria</taxon>
        <taxon>Bacillati</taxon>
        <taxon>Actinomycetota</taxon>
        <taxon>Actinomycetes</taxon>
        <taxon>Micrococcales</taxon>
        <taxon>Microbacteriaceae</taxon>
        <taxon>Microbacterium</taxon>
    </lineage>
</organism>
<feature type="compositionally biased region" description="Acidic residues" evidence="1">
    <location>
        <begin position="9"/>
        <end position="18"/>
    </location>
</feature>
<evidence type="ECO:0000256" key="1">
    <source>
        <dbReference type="SAM" id="MobiDB-lite"/>
    </source>
</evidence>
<gene>
    <name evidence="3" type="ORF">RYJ27_07445</name>
</gene>
<keyword evidence="4" id="KW-1185">Reference proteome</keyword>
<feature type="transmembrane region" description="Helical" evidence="2">
    <location>
        <begin position="91"/>
        <end position="110"/>
    </location>
</feature>